<keyword evidence="1" id="KW-0808">Transferase</keyword>
<dbReference type="RefSeq" id="WP_270024190.1">
    <property type="nucleotide sequence ID" value="NZ_JAPDDP010000008.1"/>
</dbReference>
<dbReference type="SUPFAM" id="SSF52540">
    <property type="entry name" value="P-loop containing nucleoside triphosphate hydrolases"/>
    <property type="match status" value="1"/>
</dbReference>
<sequence>MSGLIVCATQRSGSTLLCELLKATGVAGVPNEWFQHFKDTGLADQPRQYLAGLDDPYVRSLLPPLDPGTPESDFDFEKVREAGTTPNGVFAAKIMWSHTDDLWARLRGRTLEDVFGELRYVQVIRRDKVAQAVSLWTAIQTQAWRDGDEPRAEPVYSFAAIRHLVEWLTVGEQAWTAWLAPRDPDVVVYEDFARDPSPTIEALTGVPASPPPLKRQANGRSAAWVARYHGENAEAA</sequence>
<feature type="domain" description="Sulphotransferase Stf0" evidence="3">
    <location>
        <begin position="5"/>
        <end position="229"/>
    </location>
</feature>
<protein>
    <recommendedName>
        <fullName evidence="1">Trehalose 2-sulfotransferase</fullName>
    </recommendedName>
</protein>
<dbReference type="Proteomes" id="UP001147653">
    <property type="component" value="Unassembled WGS sequence"/>
</dbReference>
<dbReference type="GO" id="GO:0016740">
    <property type="term" value="F:transferase activity"/>
    <property type="evidence" value="ECO:0007669"/>
    <property type="project" value="UniProtKB-UniRule"/>
</dbReference>
<dbReference type="Pfam" id="PF09037">
    <property type="entry name" value="Sulphotransf"/>
    <property type="match status" value="1"/>
</dbReference>
<evidence type="ECO:0000256" key="2">
    <source>
        <dbReference type="PIRSR" id="PIRSR021497-1"/>
    </source>
</evidence>
<name>A0A9X3N5L6_9ACTN</name>
<dbReference type="Gene3D" id="3.40.50.300">
    <property type="entry name" value="P-loop containing nucleotide triphosphate hydrolases"/>
    <property type="match status" value="1"/>
</dbReference>
<evidence type="ECO:0000256" key="1">
    <source>
        <dbReference type="PIRNR" id="PIRNR021497"/>
    </source>
</evidence>
<comment type="function">
    <text evidence="1">Catalyzes the sulfuryl group transfer from 3'-phosphoadenosine-5'-phosphosulfate (PAPS) to trehalose, leading to trehalose-2-sulfate (T2S).</text>
</comment>
<evidence type="ECO:0000313" key="4">
    <source>
        <dbReference type="EMBL" id="MDA0179881.1"/>
    </source>
</evidence>
<keyword evidence="5" id="KW-1185">Reference proteome</keyword>
<reference evidence="4" key="1">
    <citation type="submission" date="2022-10" db="EMBL/GenBank/DDBJ databases">
        <title>The WGS of Solirubrobacter phytolaccae KCTC 29190.</title>
        <authorList>
            <person name="Jiang Z."/>
        </authorList>
    </citation>
    <scope>NUCLEOTIDE SEQUENCE</scope>
    <source>
        <strain evidence="4">KCTC 29190</strain>
    </source>
</reference>
<accession>A0A9X3N5L6</accession>
<comment type="catalytic activity">
    <reaction evidence="1">
        <text>alpha,alpha-trehalose + 3'-phosphoadenylyl sulfate = 2-O-sulfo-alpha,alpha-trehalose + adenosine 3',5'-bisphosphate + H(+)</text>
        <dbReference type="Rhea" id="RHEA:41608"/>
        <dbReference type="ChEBI" id="CHEBI:15378"/>
        <dbReference type="ChEBI" id="CHEBI:16551"/>
        <dbReference type="ChEBI" id="CHEBI:58339"/>
        <dbReference type="ChEBI" id="CHEBI:58343"/>
        <dbReference type="ChEBI" id="CHEBI:60091"/>
        <dbReference type="EC" id="2.8.2.37"/>
    </reaction>
</comment>
<dbReference type="InterPro" id="IPR015124">
    <property type="entry name" value="Stf0"/>
</dbReference>
<feature type="active site" description="Proton acceptor" evidence="2">
    <location>
        <position position="32"/>
    </location>
</feature>
<proteinExistence type="inferred from homology"/>
<gene>
    <name evidence="4" type="ORF">OJ997_06210</name>
</gene>
<comment type="pathway">
    <text evidence="1">Glycolipid metabolism.</text>
</comment>
<comment type="caution">
    <text evidence="4">The sequence shown here is derived from an EMBL/GenBank/DDBJ whole genome shotgun (WGS) entry which is preliminary data.</text>
</comment>
<keyword evidence="1" id="KW-0119">Carbohydrate metabolism</keyword>
<dbReference type="AlphaFoldDB" id="A0A9X3N5L6"/>
<evidence type="ECO:0000259" key="3">
    <source>
        <dbReference type="Pfam" id="PF09037"/>
    </source>
</evidence>
<evidence type="ECO:0000313" key="5">
    <source>
        <dbReference type="Proteomes" id="UP001147653"/>
    </source>
</evidence>
<comment type="similarity">
    <text evidence="1">Belongs to the Stf0 sulfotransferase family.</text>
</comment>
<dbReference type="InterPro" id="IPR024628">
    <property type="entry name" value="Sulfotransferase_Stf0_dom"/>
</dbReference>
<dbReference type="InterPro" id="IPR027417">
    <property type="entry name" value="P-loop_NTPase"/>
</dbReference>
<organism evidence="4 5">
    <name type="scientific">Solirubrobacter phytolaccae</name>
    <dbReference type="NCBI Taxonomy" id="1404360"/>
    <lineage>
        <taxon>Bacteria</taxon>
        <taxon>Bacillati</taxon>
        <taxon>Actinomycetota</taxon>
        <taxon>Thermoleophilia</taxon>
        <taxon>Solirubrobacterales</taxon>
        <taxon>Solirubrobacteraceae</taxon>
        <taxon>Solirubrobacter</taxon>
    </lineage>
</organism>
<dbReference type="EMBL" id="JAPDDP010000008">
    <property type="protein sequence ID" value="MDA0179881.1"/>
    <property type="molecule type" value="Genomic_DNA"/>
</dbReference>
<dbReference type="PIRSF" id="PIRSF021497">
    <property type="entry name" value="Sulphotransferase_Stf0"/>
    <property type="match status" value="1"/>
</dbReference>